<proteinExistence type="predicted"/>
<dbReference type="AlphaFoldDB" id="A0A1V8SN00"/>
<organism evidence="2 3">
    <name type="scientific">Cryoendolithus antarcticus</name>
    <dbReference type="NCBI Taxonomy" id="1507870"/>
    <lineage>
        <taxon>Eukaryota</taxon>
        <taxon>Fungi</taxon>
        <taxon>Dikarya</taxon>
        <taxon>Ascomycota</taxon>
        <taxon>Pezizomycotina</taxon>
        <taxon>Dothideomycetes</taxon>
        <taxon>Dothideomycetidae</taxon>
        <taxon>Cladosporiales</taxon>
        <taxon>Cladosporiaceae</taxon>
        <taxon>Cryoendolithus</taxon>
    </lineage>
</organism>
<dbReference type="OrthoDB" id="5365739at2759"/>
<keyword evidence="3" id="KW-1185">Reference proteome</keyword>
<evidence type="ECO:0000313" key="3">
    <source>
        <dbReference type="Proteomes" id="UP000192596"/>
    </source>
</evidence>
<dbReference type="Proteomes" id="UP000192596">
    <property type="component" value="Unassembled WGS sequence"/>
</dbReference>
<feature type="region of interest" description="Disordered" evidence="1">
    <location>
        <begin position="87"/>
        <end position="183"/>
    </location>
</feature>
<accession>A0A1V8SN00</accession>
<dbReference type="InParanoid" id="A0A1V8SN00"/>
<evidence type="ECO:0000256" key="1">
    <source>
        <dbReference type="SAM" id="MobiDB-lite"/>
    </source>
</evidence>
<evidence type="ECO:0000313" key="2">
    <source>
        <dbReference type="EMBL" id="OQO00499.1"/>
    </source>
</evidence>
<dbReference type="STRING" id="1507870.A0A1V8SN00"/>
<gene>
    <name evidence="2" type="ORF">B0A48_13849</name>
</gene>
<comment type="caution">
    <text evidence="2">The sequence shown here is derived from an EMBL/GenBank/DDBJ whole genome shotgun (WGS) entry which is preliminary data.</text>
</comment>
<feature type="compositionally biased region" description="Polar residues" evidence="1">
    <location>
        <begin position="156"/>
        <end position="183"/>
    </location>
</feature>
<reference evidence="3" key="1">
    <citation type="submission" date="2017-03" db="EMBL/GenBank/DDBJ databases">
        <title>Genomes of endolithic fungi from Antarctica.</title>
        <authorList>
            <person name="Coleine C."/>
            <person name="Masonjones S."/>
            <person name="Stajich J.E."/>
        </authorList>
    </citation>
    <scope>NUCLEOTIDE SEQUENCE [LARGE SCALE GENOMIC DNA]</scope>
    <source>
        <strain evidence="3">CCFEE 5527</strain>
    </source>
</reference>
<name>A0A1V8SN00_9PEZI</name>
<dbReference type="EMBL" id="NAJO01000035">
    <property type="protein sequence ID" value="OQO00499.1"/>
    <property type="molecule type" value="Genomic_DNA"/>
</dbReference>
<feature type="compositionally biased region" description="Basic and acidic residues" evidence="1">
    <location>
        <begin position="131"/>
        <end position="142"/>
    </location>
</feature>
<feature type="region of interest" description="Disordered" evidence="1">
    <location>
        <begin position="31"/>
        <end position="58"/>
    </location>
</feature>
<sequence length="400" mass="42859">MSVSLLTLAERHIVARQWRQGSQCLRCLHTSNPNRADKGTGGEVVDSSTLPRNSLRHQRAARISQEVSALRDTPSADPAPLISSDAASTVRDQSHSAAIDAHPSSNPSSQGILGKNSGPAREGPFAQPVGRLDEGREAESNEKFSSQGLGARTTDGKPTNPSAGGTTVLDSQPQPSDSTAAASHTPYLQTATLSVATTSHSQRTIRRQLLGSKTLPNPMPPTTSDAAVPYIKHHLRVLQPTRPHRKVLRPRNAPHPDREALLATRQELRAEAATAREALGEGRHHFRDLPEELQEKFRENRAALEATAGGRDTAVRRKISGTLMEKFVKGRYDPRGLLGGEGKAKGGYGREVLDTVARGLLRNGTYLGKDAERVVAKVRSLLPALPAAGSGGARRAQAAR</sequence>
<protein>
    <submittedName>
        <fullName evidence="2">Uncharacterized protein</fullName>
    </submittedName>
</protein>